<name>A0A086J5B9_NEMA1</name>
<accession>A0A086J5B9</accession>
<keyword evidence="1" id="KW-1133">Transmembrane helix</keyword>
<gene>
    <name evidence="2" type="ORF">NESG_00415</name>
</gene>
<evidence type="ECO:0000313" key="2">
    <source>
        <dbReference type="EMBL" id="KFG27337.1"/>
    </source>
</evidence>
<protein>
    <submittedName>
        <fullName evidence="2">Uncharacterized protein</fullName>
    </submittedName>
</protein>
<reference evidence="2 3" key="1">
    <citation type="journal article" date="2014" name="Genome Announc.">
        <title>Genome Sequence of the Microsporidian Species Nematocida sp1 Strain ERTm6 (ATCC PRA-372).</title>
        <authorList>
            <person name="Bakowski M.A."/>
            <person name="Priest M."/>
            <person name="Young S."/>
            <person name="Cuomo C.A."/>
            <person name="Troemel E.R."/>
        </authorList>
    </citation>
    <scope>NUCLEOTIDE SEQUENCE [LARGE SCALE GENOMIC DNA]</scope>
    <source>
        <strain evidence="2 3">ERTm6</strain>
    </source>
</reference>
<dbReference type="AlphaFoldDB" id="A0A086J5B9"/>
<feature type="transmembrane region" description="Helical" evidence="1">
    <location>
        <begin position="34"/>
        <end position="53"/>
    </location>
</feature>
<dbReference type="Proteomes" id="UP000054524">
    <property type="component" value="Unassembled WGS sequence"/>
</dbReference>
<proteinExistence type="predicted"/>
<comment type="caution">
    <text evidence="2">The sequence shown here is derived from an EMBL/GenBank/DDBJ whole genome shotgun (WGS) entry which is preliminary data.</text>
</comment>
<keyword evidence="1" id="KW-0812">Transmembrane</keyword>
<evidence type="ECO:0000313" key="3">
    <source>
        <dbReference type="Proteomes" id="UP000054524"/>
    </source>
</evidence>
<keyword evidence="3" id="KW-1185">Reference proteome</keyword>
<dbReference type="GeneID" id="77675388"/>
<dbReference type="HOGENOM" id="CLU_009683_3_0_1"/>
<dbReference type="RefSeq" id="XP_052905892.1">
    <property type="nucleotide sequence ID" value="XM_053048067.1"/>
</dbReference>
<sequence length="1015" mass="119039">MRRNFRGMQREKTELSRIYTRNTAQTKKVQTKEYISRVFQTVIFFCIFVQRIYTVVLEDFKQVLSKSVGVDNCKYMYINEKGPLNPLRGYLMNETGYISNKRNYSPGIDIYGFSNSITKKVIEEDNLIPELGDNEHIYSNMKNKKLSNYLQEYHFALMKMFPRENSNGNKKGGCIDLMRIFLDQPNVKSHVHHVLASLLLLSEGFNVNISIEDDGSKKMLVLRKACYYEEHFRIKINQVIGPVRSIMDLGVFWTHSADIIRVIEFFINSGKPKENKFIRECGFKEPNSWEEFQEGKFLNSPETLIQAYIFKYIKSPEEIIKFSIVVFNLMKEYMFTTESIRLFKEKRKEKESNPSVVKIFKNISRIHQFKEFKKKVKNQRKSIERIYYKYFTSNLAEKDGAKTVNGLMKFNSILEESKVSRVPFRDSLNRFFEENIDPMKVYNRDISKTDTIKTEYAPSDEAALLCLFCCMAYNPITRKYETSHMGDVSKNLEEFFANLESTRTITDEAFTKWQQVINGLDNEEVIYRSSKKNSLMPGILNMLSMLAEVTGKYSEIKESIKYIREMILKQEPNESLKKKVGACVNVLFSPIFSKKNFFSQEITNPSEVKERVTYEVKILVENISIARLNRKAPELMGDIHIHFLDENKRKECFTLNFSDLSVTATLTPPKNSFIPMNAERRIANSMDEISSRSNAFTHYLMANYMALKKVETYTTKKYTLKKLNNALKRAMNKDEIQVDGLFLCGRISSLKEKETFIMSMLHYTTSQKITIDNPVVRVILNMLNTENMSDGRTHRKLFPLVLYTNVYQYRTDIENTQSYSGVHLASQIKQALKVCNYMQKMSTPNNLANWLLIYTKIQREDFKNLFQKLISEMSDTERDDFINFITENGKNIDHLDKISNGFKPRRDESEAYMEGNYLDSFWVNCFEMACQTPDKKYKIMIECISRLVEITDKITIFREFLQLDYLQNVLDGIKSLKLRMGYIDGISKASNTFLDNYEYLIQKRIDRWNYFGNHK</sequence>
<evidence type="ECO:0000256" key="1">
    <source>
        <dbReference type="SAM" id="Phobius"/>
    </source>
</evidence>
<keyword evidence="1" id="KW-0472">Membrane</keyword>
<dbReference type="EMBL" id="AKIJ01000001">
    <property type="protein sequence ID" value="KFG27337.1"/>
    <property type="molecule type" value="Genomic_DNA"/>
</dbReference>
<organism evidence="2 3">
    <name type="scientific">Nematocida ausubeli (strain ATCC PRA-371 / ERTm2)</name>
    <name type="common">Nematode killer fungus</name>
    <dbReference type="NCBI Taxonomy" id="1913371"/>
    <lineage>
        <taxon>Eukaryota</taxon>
        <taxon>Fungi</taxon>
        <taxon>Fungi incertae sedis</taxon>
        <taxon>Microsporidia</taxon>
        <taxon>Nematocida</taxon>
    </lineage>
</organism>